<dbReference type="RefSeq" id="YP_238310.1">
    <property type="nucleotide sequence ID" value="NC_007016.1"/>
</dbReference>
<protein>
    <submittedName>
        <fullName evidence="2">JM7</fullName>
    </submittedName>
</protein>
<organism evidence="2 3">
    <name type="scientific">Macaca fuscata rhadinovirus</name>
    <dbReference type="NCBI Taxonomy" id="272551"/>
    <lineage>
        <taxon>Viruses</taxon>
        <taxon>Duplodnaviria</taxon>
        <taxon>Heunggongvirae</taxon>
        <taxon>Peploviricota</taxon>
        <taxon>Herviviricetes</taxon>
        <taxon>Herpesvirales</taxon>
        <taxon>Orthoherpesviridae</taxon>
        <taxon>Gammaherpesvirinae</taxon>
        <taxon>Rhadinovirus</taxon>
        <taxon>Rhadinovirus macacinegamma11</taxon>
        <taxon>macacine gammaherpesvirus 11</taxon>
    </lineage>
</organism>
<name>G9JMI5_9GAMA</name>
<dbReference type="KEGG" id="vg:3416439"/>
<dbReference type="Proteomes" id="UP000133219">
    <property type="component" value="Segment"/>
</dbReference>
<accession>G9JMI5</accession>
<sequence length="88" mass="9648">MAPFSLILAYDMRESGTTSSTFVSSNARLLVLTYDTSSASSSSGTSFRTGVLLVWEILCHRYSAAVLVFGNSARWSEFRNFMYGPATT</sequence>
<dbReference type="GeneID" id="3416439"/>
<evidence type="ECO:0000313" key="3">
    <source>
        <dbReference type="Proteomes" id="UP000124292"/>
    </source>
</evidence>
<evidence type="ECO:0000313" key="2">
    <source>
        <dbReference type="EMBL" id="AEW87702.1"/>
    </source>
</evidence>
<proteinExistence type="predicted"/>
<evidence type="ECO:0000313" key="4">
    <source>
        <dbReference type="Proteomes" id="UP000133219"/>
    </source>
</evidence>
<reference evidence="3 4" key="1">
    <citation type="journal article" date="2013" name="J. Virol.">
        <title>Genomic characterization of Japanese macaque rhadinovirus, a novel herpesvirus isolated from a nonhuman primate with a spontaneous inflammatory demyelinating disease.</title>
        <authorList>
            <person name="Estep R.D."/>
            <person name="Hansen S.G."/>
            <person name="Rogers K.S."/>
            <person name="Axthelm M.K."/>
            <person name="Wong S.W."/>
        </authorList>
    </citation>
    <scope>NUCLEOTIDE SEQUENCE [LARGE SCALE GENOMIC DNA]</scope>
    <source>
        <strain evidence="2">12E2</strain>
        <strain evidence="1">3A1</strain>
    </source>
</reference>
<evidence type="ECO:0000313" key="1">
    <source>
        <dbReference type="EMBL" id="AEW87532.1"/>
    </source>
</evidence>
<dbReference type="EMBL" id="JN885136">
    <property type="protein sequence ID" value="AEW87532.1"/>
    <property type="molecule type" value="Genomic_DNA"/>
</dbReference>
<dbReference type="EMBL" id="JN885137">
    <property type="protein sequence ID" value="AEW87702.1"/>
    <property type="molecule type" value="Genomic_DNA"/>
</dbReference>
<gene>
    <name evidence="2" type="ORF">JM7</name>
</gene>
<dbReference type="Proteomes" id="UP000124292">
    <property type="component" value="Genome"/>
</dbReference>